<protein>
    <submittedName>
        <fullName evidence="3">DNA processing protein</fullName>
    </submittedName>
</protein>
<evidence type="ECO:0000313" key="4">
    <source>
        <dbReference type="Proteomes" id="UP000545493"/>
    </source>
</evidence>
<feature type="domain" description="Smf/DprA SLOG" evidence="2">
    <location>
        <begin position="113"/>
        <end position="333"/>
    </location>
</feature>
<gene>
    <name evidence="3" type="ORF">FHU38_003924</name>
</gene>
<keyword evidence="4" id="KW-1185">Reference proteome</keyword>
<evidence type="ECO:0000313" key="3">
    <source>
        <dbReference type="EMBL" id="NIJ13580.1"/>
    </source>
</evidence>
<comment type="similarity">
    <text evidence="1">Belongs to the DprA/Smf family.</text>
</comment>
<dbReference type="InterPro" id="IPR057666">
    <property type="entry name" value="DrpA_SLOG"/>
</dbReference>
<comment type="caution">
    <text evidence="3">The sequence shown here is derived from an EMBL/GenBank/DDBJ whole genome shotgun (WGS) entry which is preliminary data.</text>
</comment>
<evidence type="ECO:0000259" key="2">
    <source>
        <dbReference type="Pfam" id="PF02481"/>
    </source>
</evidence>
<dbReference type="InterPro" id="IPR003488">
    <property type="entry name" value="DprA"/>
</dbReference>
<dbReference type="NCBIfam" id="TIGR00732">
    <property type="entry name" value="dprA"/>
    <property type="match status" value="1"/>
</dbReference>
<dbReference type="GO" id="GO:0009294">
    <property type="term" value="P:DNA-mediated transformation"/>
    <property type="evidence" value="ECO:0007669"/>
    <property type="project" value="InterPro"/>
</dbReference>
<organism evidence="3 4">
    <name type="scientific">Saccharomonospora amisosensis</name>
    <dbReference type="NCBI Taxonomy" id="1128677"/>
    <lineage>
        <taxon>Bacteria</taxon>
        <taxon>Bacillati</taxon>
        <taxon>Actinomycetota</taxon>
        <taxon>Actinomycetes</taxon>
        <taxon>Pseudonocardiales</taxon>
        <taxon>Pseudonocardiaceae</taxon>
        <taxon>Saccharomonospora</taxon>
    </lineage>
</organism>
<dbReference type="Pfam" id="PF02481">
    <property type="entry name" value="DNA_processg_A"/>
    <property type="match status" value="1"/>
</dbReference>
<dbReference type="Proteomes" id="UP000545493">
    <property type="component" value="Unassembled WGS sequence"/>
</dbReference>
<name>A0A7X5USX2_9PSEU</name>
<dbReference type="PANTHER" id="PTHR43022:SF1">
    <property type="entry name" value="PROTEIN SMF"/>
    <property type="match status" value="1"/>
</dbReference>
<reference evidence="3 4" key="1">
    <citation type="submission" date="2020-03" db="EMBL/GenBank/DDBJ databases">
        <title>Sequencing the genomes of 1000 actinobacteria strains.</title>
        <authorList>
            <person name="Klenk H.-P."/>
        </authorList>
    </citation>
    <scope>NUCLEOTIDE SEQUENCE [LARGE SCALE GENOMIC DNA]</scope>
    <source>
        <strain evidence="3 4">DSM 45685</strain>
    </source>
</reference>
<evidence type="ECO:0000256" key="1">
    <source>
        <dbReference type="ARBA" id="ARBA00006525"/>
    </source>
</evidence>
<dbReference type="Gene3D" id="3.40.50.450">
    <property type="match status" value="1"/>
</dbReference>
<dbReference type="EMBL" id="JAAOYM010000001">
    <property type="protein sequence ID" value="NIJ13580.1"/>
    <property type="molecule type" value="Genomic_DNA"/>
</dbReference>
<sequence length="421" mass="43662">MRLRQAQARAGVTRAGKFVEELVAMCEAQRQAAGDADRWTERLARAYLLRVAEPPAPALVRFVAERGPVRAAALVRRGDVPDAVACETGARRELELAERDLHEAAEFGARLVIPEDDEWPAWPLLCLDVATGRGQRDVAPPLGFWVRGGGRLDAMVSDAVAVVGARAATQYGEHVAAELGYALAEAGYAVVSGAAYGIDGAAHRGTLAAGGATLAVLGCGLDAGYPAGHVSLLNRVAERGTVLTEYPPGTTPARHRFLVRNRLIAALSAGTVVVEAGRRSGARNTAATAGELGKVVMAVPGPVGSALSVGCHELIRESHATLVASAGDVLETVGKLGTVAKRGTGAGQRPTDGLDTDGLRVHDALAERTGKAPEQVATESGVPLARVRALLPKLELDGLAIPSESGWRRARSAPGRGSGGR</sequence>
<dbReference type="SUPFAM" id="SSF102405">
    <property type="entry name" value="MCP/YpsA-like"/>
    <property type="match status" value="1"/>
</dbReference>
<dbReference type="AlphaFoldDB" id="A0A7X5USX2"/>
<dbReference type="PANTHER" id="PTHR43022">
    <property type="entry name" value="PROTEIN SMF"/>
    <property type="match status" value="1"/>
</dbReference>
<proteinExistence type="inferred from homology"/>
<accession>A0A7X5USX2</accession>